<feature type="coiled-coil region" evidence="1">
    <location>
        <begin position="152"/>
        <end position="186"/>
    </location>
</feature>
<dbReference type="Proteomes" id="UP000007796">
    <property type="component" value="Unassembled WGS sequence"/>
</dbReference>
<evidence type="ECO:0000313" key="5">
    <source>
        <dbReference type="Proteomes" id="UP000007796"/>
    </source>
</evidence>
<dbReference type="eggNOG" id="ENOG502S8GV">
    <property type="taxonomic scope" value="Eukaryota"/>
</dbReference>
<name>F0XBA7_GROCL</name>
<evidence type="ECO:0000259" key="3">
    <source>
        <dbReference type="Pfam" id="PF14479"/>
    </source>
</evidence>
<dbReference type="Pfam" id="PF11558">
    <property type="entry name" value="HET-s_218-289"/>
    <property type="match status" value="1"/>
</dbReference>
<evidence type="ECO:0000259" key="2">
    <source>
        <dbReference type="Pfam" id="PF11558"/>
    </source>
</evidence>
<dbReference type="InterPro" id="IPR038305">
    <property type="entry name" value="HeLo_sf"/>
</dbReference>
<dbReference type="STRING" id="655863.F0XBA7"/>
<dbReference type="HOGENOM" id="CLU_058675_0_0_1"/>
<dbReference type="InterPro" id="IPR021084">
    <property type="entry name" value="Het-s_prion_dom"/>
</dbReference>
<dbReference type="EMBL" id="GL629756">
    <property type="protein sequence ID" value="EFX05012.1"/>
    <property type="molecule type" value="Genomic_DNA"/>
</dbReference>
<sequence>MAEVLAVMSGAVTVASLFSSCVDCLGYVQLGRHFARDYHVCRLQLDVAEMRMVRWKEVVNLDKDSRSFESDNRETQTIKTLLTEMEGVLTTVKRKAERYKRTASVADLKTCEDDKDMAAVPKKVHQRLRRVIGRRQESNLFVQKAAWALYDREQFKRMIAEVLELLDELEKVLQVEEACRQRAEAQISEVGDVASLQVLQEAARGTDPLLLDVVCRKGEALGSHNFARDIKAADQADVQVGDQFSQTVLMGGTGGGPAFHGANNTVHGLDAKGSAKVQIGSRFG</sequence>
<accession>F0XBA7</accession>
<gene>
    <name evidence="4" type="ORF">CMQ_5274</name>
</gene>
<dbReference type="RefSeq" id="XP_014174494.1">
    <property type="nucleotide sequence ID" value="XM_014319019.1"/>
</dbReference>
<proteinExistence type="predicted"/>
<keyword evidence="1" id="KW-0175">Coiled coil</keyword>
<dbReference type="AlphaFoldDB" id="F0XBA7"/>
<dbReference type="PANTHER" id="PTHR37542:SF3">
    <property type="entry name" value="PRION-INHIBITION AND PROPAGATION HELO DOMAIN-CONTAINING PROTEIN"/>
    <property type="match status" value="1"/>
</dbReference>
<reference evidence="4 5" key="1">
    <citation type="journal article" date="2011" name="Proc. Natl. Acad. Sci. U.S.A.">
        <title>Genome and transcriptome analyses of the mountain pine beetle-fungal symbiont Grosmannia clavigera, a lodgepole pine pathogen.</title>
        <authorList>
            <person name="DiGuistini S."/>
            <person name="Wang Y."/>
            <person name="Liao N.Y."/>
            <person name="Taylor G."/>
            <person name="Tanguay P."/>
            <person name="Feau N."/>
            <person name="Henrissat B."/>
            <person name="Chan S.K."/>
            <person name="Hesse-Orce U."/>
            <person name="Alamouti S.M."/>
            <person name="Tsui C.K.M."/>
            <person name="Docking R.T."/>
            <person name="Levasseur A."/>
            <person name="Haridas S."/>
            <person name="Robertson G."/>
            <person name="Birol I."/>
            <person name="Holt R.A."/>
            <person name="Marra M.A."/>
            <person name="Hamelin R.C."/>
            <person name="Hirst M."/>
            <person name="Jones S.J.M."/>
            <person name="Bohlmann J."/>
            <person name="Breuil C."/>
        </authorList>
    </citation>
    <scope>NUCLEOTIDE SEQUENCE [LARGE SCALE GENOMIC DNA]</scope>
    <source>
        <strain evidence="5">kw1407 / UAMH 11150</strain>
    </source>
</reference>
<dbReference type="OrthoDB" id="20872at2759"/>
<protein>
    <submittedName>
        <fullName evidence="4">Small s protein</fullName>
    </submittedName>
</protein>
<evidence type="ECO:0000313" key="4">
    <source>
        <dbReference type="EMBL" id="EFX05012.1"/>
    </source>
</evidence>
<organism evidence="5">
    <name type="scientific">Grosmannia clavigera (strain kw1407 / UAMH 11150)</name>
    <name type="common">Blue stain fungus</name>
    <name type="synonym">Graphiocladiella clavigera</name>
    <dbReference type="NCBI Taxonomy" id="655863"/>
    <lineage>
        <taxon>Eukaryota</taxon>
        <taxon>Fungi</taxon>
        <taxon>Dikarya</taxon>
        <taxon>Ascomycota</taxon>
        <taxon>Pezizomycotina</taxon>
        <taxon>Sordariomycetes</taxon>
        <taxon>Sordariomycetidae</taxon>
        <taxon>Ophiostomatales</taxon>
        <taxon>Ophiostomataceae</taxon>
        <taxon>Leptographium</taxon>
    </lineage>
</organism>
<dbReference type="InParanoid" id="F0XBA7"/>
<dbReference type="Gene3D" id="1.20.120.1020">
    <property type="entry name" value="Prion-inhibition and propagation, HeLo domain"/>
    <property type="match status" value="1"/>
</dbReference>
<evidence type="ECO:0000256" key="1">
    <source>
        <dbReference type="SAM" id="Coils"/>
    </source>
</evidence>
<dbReference type="PANTHER" id="PTHR37542">
    <property type="entry name" value="HELO DOMAIN-CONTAINING PROTEIN-RELATED"/>
    <property type="match status" value="1"/>
</dbReference>
<dbReference type="Pfam" id="PF14479">
    <property type="entry name" value="HeLo"/>
    <property type="match status" value="1"/>
</dbReference>
<feature type="domain" description="Prion-inhibition and propagation HeLo" evidence="3">
    <location>
        <begin position="8"/>
        <end position="199"/>
    </location>
</feature>
<feature type="domain" description="Het-s prion-forming" evidence="2">
    <location>
        <begin position="219"/>
        <end position="284"/>
    </location>
</feature>
<keyword evidence="5" id="KW-1185">Reference proteome</keyword>
<dbReference type="GeneID" id="25978578"/>
<dbReference type="InterPro" id="IPR029498">
    <property type="entry name" value="HeLo_dom"/>
</dbReference>